<dbReference type="WBParaSite" id="OFLC_0000712501-mRNA-1">
    <property type="protein sequence ID" value="OFLC_0000712501-mRNA-1"/>
    <property type="gene ID" value="OFLC_0000712501"/>
</dbReference>
<dbReference type="InterPro" id="IPR052070">
    <property type="entry name" value="ESCRT-I_UEV_domain"/>
</dbReference>
<dbReference type="AlphaFoldDB" id="A0A183HI14"/>
<feature type="region of interest" description="Disordered" evidence="6">
    <location>
        <begin position="15"/>
        <end position="68"/>
    </location>
</feature>
<reference evidence="8 9" key="2">
    <citation type="submission" date="2018-11" db="EMBL/GenBank/DDBJ databases">
        <authorList>
            <consortium name="Pathogen Informatics"/>
        </authorList>
    </citation>
    <scope>NUCLEOTIDE SEQUENCE [LARGE SCALE GENOMIC DNA]</scope>
</reference>
<keyword evidence="3" id="KW-0967">Endosome</keyword>
<dbReference type="Pfam" id="PF09454">
    <property type="entry name" value="Vps23_core"/>
    <property type="match status" value="1"/>
</dbReference>
<dbReference type="InterPro" id="IPR017916">
    <property type="entry name" value="SB_dom"/>
</dbReference>
<dbReference type="GO" id="GO:0015031">
    <property type="term" value="P:protein transport"/>
    <property type="evidence" value="ECO:0007669"/>
    <property type="project" value="UniProtKB-UniRule"/>
</dbReference>
<dbReference type="PROSITE" id="PS51312">
    <property type="entry name" value="SB"/>
    <property type="match status" value="1"/>
</dbReference>
<comment type="subcellular location">
    <subcellularLocation>
        <location evidence="1">Endosome</location>
    </subcellularLocation>
</comment>
<dbReference type="STRING" id="387005.A0A183HI14"/>
<accession>A0A183HI14</accession>
<dbReference type="SUPFAM" id="SSF140111">
    <property type="entry name" value="Endosomal sorting complex assembly domain"/>
    <property type="match status" value="1"/>
</dbReference>
<evidence type="ECO:0000256" key="2">
    <source>
        <dbReference type="ARBA" id="ARBA00022448"/>
    </source>
</evidence>
<dbReference type="PANTHER" id="PTHR23306:SF3">
    <property type="entry name" value="TUMOR SUPPRESSOR PROTEIN 101"/>
    <property type="match status" value="1"/>
</dbReference>
<reference evidence="10" key="1">
    <citation type="submission" date="2016-06" db="UniProtKB">
        <authorList>
            <consortium name="WormBaseParasite"/>
        </authorList>
    </citation>
    <scope>IDENTIFICATION</scope>
</reference>
<evidence type="ECO:0000256" key="3">
    <source>
        <dbReference type="ARBA" id="ARBA00022753"/>
    </source>
</evidence>
<gene>
    <name evidence="8" type="ORF">OFLC_LOCUS7125</name>
</gene>
<proteinExistence type="predicted"/>
<dbReference type="InterPro" id="IPR037202">
    <property type="entry name" value="ESCRT_assembly_dom"/>
</dbReference>
<evidence type="ECO:0000256" key="4">
    <source>
        <dbReference type="ARBA" id="ARBA00022927"/>
    </source>
</evidence>
<dbReference type="GO" id="GO:0008333">
    <property type="term" value="P:endosome to lysosome transport"/>
    <property type="evidence" value="ECO:0007669"/>
    <property type="project" value="TreeGrafter"/>
</dbReference>
<dbReference type="Gene3D" id="6.10.250.370">
    <property type="match status" value="1"/>
</dbReference>
<organism evidence="10">
    <name type="scientific">Onchocerca flexuosa</name>
    <dbReference type="NCBI Taxonomy" id="387005"/>
    <lineage>
        <taxon>Eukaryota</taxon>
        <taxon>Metazoa</taxon>
        <taxon>Ecdysozoa</taxon>
        <taxon>Nematoda</taxon>
        <taxon>Chromadorea</taxon>
        <taxon>Rhabditida</taxon>
        <taxon>Spirurina</taxon>
        <taxon>Spiruromorpha</taxon>
        <taxon>Filarioidea</taxon>
        <taxon>Onchocercidae</taxon>
        <taxon>Onchocerca</taxon>
    </lineage>
</organism>
<name>A0A183HI14_9BILA</name>
<evidence type="ECO:0000256" key="6">
    <source>
        <dbReference type="SAM" id="MobiDB-lite"/>
    </source>
</evidence>
<evidence type="ECO:0000313" key="10">
    <source>
        <dbReference type="WBParaSite" id="OFLC_0000712501-mRNA-1"/>
    </source>
</evidence>
<dbReference type="PANTHER" id="PTHR23306">
    <property type="entry name" value="TUMOR SUSCEPTIBILITY GENE 101 PROTEIN-RELATED"/>
    <property type="match status" value="1"/>
</dbReference>
<evidence type="ECO:0000256" key="5">
    <source>
        <dbReference type="PROSITE-ProRule" id="PRU00644"/>
    </source>
</evidence>
<keyword evidence="9" id="KW-1185">Reference proteome</keyword>
<dbReference type="Proteomes" id="UP000267606">
    <property type="component" value="Unassembled WGS sequence"/>
</dbReference>
<dbReference type="EMBL" id="UZAJ01007224">
    <property type="protein sequence ID" value="VDO49440.1"/>
    <property type="molecule type" value="Genomic_DNA"/>
</dbReference>
<keyword evidence="2 5" id="KW-0813">Transport</keyword>
<evidence type="ECO:0000256" key="1">
    <source>
        <dbReference type="ARBA" id="ARBA00004177"/>
    </source>
</evidence>
<evidence type="ECO:0000313" key="9">
    <source>
        <dbReference type="Proteomes" id="UP000267606"/>
    </source>
</evidence>
<dbReference type="Gene3D" id="6.10.140.820">
    <property type="match status" value="1"/>
</dbReference>
<evidence type="ECO:0000313" key="8">
    <source>
        <dbReference type="EMBL" id="VDO49440.1"/>
    </source>
</evidence>
<sequence length="235" mass="26218">MAMCFQDSCPVFAKPNNNSRSSGVGSTSASQVQSYTPYPISNAPGIPPYPTTPGSYPSMPHANVGSGTVQPEHLKASVMSAVEHKIRQRLREKLGTMHAELASIRQTHADLRAGQQKLKVIVDDLAQEQKRMEDALIVYQEKKAEITSLLSTSSSEKIVEIDQVIDACTPLHRQLLRCYVYDCAIDDAIYFLGQALSRGRISLTNYLKEVRQLSRRQFIYRATLQKCRIKAKMSV</sequence>
<evidence type="ECO:0000259" key="7">
    <source>
        <dbReference type="PROSITE" id="PS51312"/>
    </source>
</evidence>
<feature type="domain" description="SB" evidence="7">
    <location>
        <begin position="169"/>
        <end position="235"/>
    </location>
</feature>
<protein>
    <submittedName>
        <fullName evidence="10">SB domain-containing protein</fullName>
    </submittedName>
</protein>
<dbReference type="GO" id="GO:0043130">
    <property type="term" value="F:ubiquitin binding"/>
    <property type="evidence" value="ECO:0007669"/>
    <property type="project" value="TreeGrafter"/>
</dbReference>
<feature type="compositionally biased region" description="Low complexity" evidence="6">
    <location>
        <begin position="19"/>
        <end position="34"/>
    </location>
</feature>
<keyword evidence="4 5" id="KW-0653">Protein transport</keyword>
<dbReference type="GO" id="GO:0000813">
    <property type="term" value="C:ESCRT I complex"/>
    <property type="evidence" value="ECO:0007669"/>
    <property type="project" value="TreeGrafter"/>
</dbReference>